<organism evidence="1">
    <name type="scientific">Arundo donax</name>
    <name type="common">Giant reed</name>
    <name type="synonym">Donax arundinaceus</name>
    <dbReference type="NCBI Taxonomy" id="35708"/>
    <lineage>
        <taxon>Eukaryota</taxon>
        <taxon>Viridiplantae</taxon>
        <taxon>Streptophyta</taxon>
        <taxon>Embryophyta</taxon>
        <taxon>Tracheophyta</taxon>
        <taxon>Spermatophyta</taxon>
        <taxon>Magnoliopsida</taxon>
        <taxon>Liliopsida</taxon>
        <taxon>Poales</taxon>
        <taxon>Poaceae</taxon>
        <taxon>PACMAD clade</taxon>
        <taxon>Arundinoideae</taxon>
        <taxon>Arundineae</taxon>
        <taxon>Arundo</taxon>
    </lineage>
</organism>
<dbReference type="AlphaFoldDB" id="A0A0A9BVK9"/>
<dbReference type="EMBL" id="GBRH01232710">
    <property type="protein sequence ID" value="JAD65185.1"/>
    <property type="molecule type" value="Transcribed_RNA"/>
</dbReference>
<accession>A0A0A9BVK9</accession>
<protein>
    <submittedName>
        <fullName evidence="1">Uncharacterized protein</fullName>
    </submittedName>
</protein>
<name>A0A0A9BVK9_ARUDO</name>
<reference evidence="1" key="2">
    <citation type="journal article" date="2015" name="Data Brief">
        <title>Shoot transcriptome of the giant reed, Arundo donax.</title>
        <authorList>
            <person name="Barrero R.A."/>
            <person name="Guerrero F.D."/>
            <person name="Moolhuijzen P."/>
            <person name="Goolsby J.A."/>
            <person name="Tidwell J."/>
            <person name="Bellgard S.E."/>
            <person name="Bellgard M.I."/>
        </authorList>
    </citation>
    <scope>NUCLEOTIDE SEQUENCE</scope>
    <source>
        <tissue evidence="1">Shoot tissue taken approximately 20 cm above the soil surface</tissue>
    </source>
</reference>
<sequence>MKLCVDSESRSACSVVLPRCMATCIASDVLMPAMAWSEILGSPKGSVSPSMLSSQAVSSSSRRNNCLHDWLWPLPYRSSQLKLRPRRRRSSISGDRRRMVRPPTVTDRCAVAPAIDVWPASLVAGGTVIAAVGVGRMPRPRPRDTCTASCSCRSKERARLIAISKYCGFCIWTSRLIGSWRPMVNSCTCWASLRGPARTRSSRKRS</sequence>
<reference evidence="1" key="1">
    <citation type="submission" date="2014-09" db="EMBL/GenBank/DDBJ databases">
        <authorList>
            <person name="Magalhaes I.L.F."/>
            <person name="Oliveira U."/>
            <person name="Santos F.R."/>
            <person name="Vidigal T.H.D.A."/>
            <person name="Brescovit A.D."/>
            <person name="Santos A.J."/>
        </authorList>
    </citation>
    <scope>NUCLEOTIDE SEQUENCE</scope>
    <source>
        <tissue evidence="1">Shoot tissue taken approximately 20 cm above the soil surface</tissue>
    </source>
</reference>
<evidence type="ECO:0000313" key="1">
    <source>
        <dbReference type="EMBL" id="JAD65185.1"/>
    </source>
</evidence>
<proteinExistence type="predicted"/>